<evidence type="ECO:0000313" key="5">
    <source>
        <dbReference type="Proteomes" id="UP000528964"/>
    </source>
</evidence>
<dbReference type="RefSeq" id="WP_183393329.1">
    <property type="nucleotide sequence ID" value="NZ_JACIDR010000001.1"/>
</dbReference>
<comment type="caution">
    <text evidence="4">The sequence shown here is derived from an EMBL/GenBank/DDBJ whole genome shotgun (WGS) entry which is preliminary data.</text>
</comment>
<dbReference type="Pfam" id="PF07987">
    <property type="entry name" value="DUF1775"/>
    <property type="match status" value="1"/>
</dbReference>
<proteinExistence type="predicted"/>
<reference evidence="4 5" key="1">
    <citation type="submission" date="2020-08" db="EMBL/GenBank/DDBJ databases">
        <title>Genomic Encyclopedia of Type Strains, Phase IV (KMG-IV): sequencing the most valuable type-strain genomes for metagenomic binning, comparative biology and taxonomic classification.</title>
        <authorList>
            <person name="Goeker M."/>
        </authorList>
    </citation>
    <scope>NUCLEOTIDE SEQUENCE [LARGE SCALE GENOMIC DNA]</scope>
    <source>
        <strain evidence="4 5">DSM 25481</strain>
    </source>
</reference>
<organism evidence="4 5">
    <name type="scientific">Hansschlegelia beijingensis</name>
    <dbReference type="NCBI Taxonomy" id="1133344"/>
    <lineage>
        <taxon>Bacteria</taxon>
        <taxon>Pseudomonadati</taxon>
        <taxon>Pseudomonadota</taxon>
        <taxon>Alphaproteobacteria</taxon>
        <taxon>Hyphomicrobiales</taxon>
        <taxon>Methylopilaceae</taxon>
        <taxon>Hansschlegelia</taxon>
    </lineage>
</organism>
<dbReference type="CDD" id="cd08545">
    <property type="entry name" value="YcnI_like"/>
    <property type="match status" value="1"/>
</dbReference>
<evidence type="ECO:0000313" key="4">
    <source>
        <dbReference type="EMBL" id="MBB3971449.1"/>
    </source>
</evidence>
<dbReference type="Gene3D" id="2.60.40.2230">
    <property type="entry name" value="Uncharacterised protein YcnI-like PF07987, DUF1775"/>
    <property type="match status" value="1"/>
</dbReference>
<accession>A0A7W6GF91</accession>
<dbReference type="InterPro" id="IPR038507">
    <property type="entry name" value="YcnI-like_sf"/>
</dbReference>
<name>A0A7W6GF91_9HYPH</name>
<protein>
    <submittedName>
        <fullName evidence="4">Uncharacterized protein YcnI</fullName>
    </submittedName>
</protein>
<feature type="chain" id="PRO_5031070979" evidence="2">
    <location>
        <begin position="21"/>
        <end position="176"/>
    </location>
</feature>
<sequence length="176" mass="18518">MLKSALVLAAVALGSATAAAHIVVDPAEAPVGSSVRATFRVTHGCDGAPTTGLRVVIPDGFIGVKPMPKPGWSIKTGRGKYQGAYAYYHGKTLTEGVTEVSWSGGELPNAFVDEFTLFGFAARELKAGDVLRFSVIQDCAGGKTTEWTEIPKTSDDHPERPAPSVTLTSGAEPHRH</sequence>
<dbReference type="InterPro" id="IPR012533">
    <property type="entry name" value="YcnI-copper_dom"/>
</dbReference>
<gene>
    <name evidence="4" type="ORF">GGR24_000082</name>
</gene>
<dbReference type="AlphaFoldDB" id="A0A7W6GF91"/>
<keyword evidence="2" id="KW-0732">Signal</keyword>
<dbReference type="EMBL" id="JACIDR010000001">
    <property type="protein sequence ID" value="MBB3971449.1"/>
    <property type="molecule type" value="Genomic_DNA"/>
</dbReference>
<feature type="signal peptide" evidence="2">
    <location>
        <begin position="1"/>
        <end position="20"/>
    </location>
</feature>
<evidence type="ECO:0000256" key="1">
    <source>
        <dbReference type="SAM" id="MobiDB-lite"/>
    </source>
</evidence>
<feature type="region of interest" description="Disordered" evidence="1">
    <location>
        <begin position="146"/>
        <end position="176"/>
    </location>
</feature>
<evidence type="ECO:0000259" key="3">
    <source>
        <dbReference type="Pfam" id="PF07987"/>
    </source>
</evidence>
<evidence type="ECO:0000256" key="2">
    <source>
        <dbReference type="SAM" id="SignalP"/>
    </source>
</evidence>
<keyword evidence="5" id="KW-1185">Reference proteome</keyword>
<feature type="domain" description="YncI copper-binding" evidence="3">
    <location>
        <begin position="21"/>
        <end position="167"/>
    </location>
</feature>
<dbReference type="Proteomes" id="UP000528964">
    <property type="component" value="Unassembled WGS sequence"/>
</dbReference>